<keyword evidence="3 8" id="KW-0349">Heme</keyword>
<evidence type="ECO:0000256" key="8">
    <source>
        <dbReference type="RuleBase" id="RU000461"/>
    </source>
</evidence>
<dbReference type="InterPro" id="IPR047146">
    <property type="entry name" value="Cyt_P450_E_CYP52_fungi"/>
</dbReference>
<organism evidence="11 12">
    <name type="scientific">Lodderomyces beijingensis</name>
    <dbReference type="NCBI Taxonomy" id="1775926"/>
    <lineage>
        <taxon>Eukaryota</taxon>
        <taxon>Fungi</taxon>
        <taxon>Dikarya</taxon>
        <taxon>Ascomycota</taxon>
        <taxon>Saccharomycotina</taxon>
        <taxon>Pichiomycetes</taxon>
        <taxon>Debaryomycetaceae</taxon>
        <taxon>Candida/Lodderomyces clade</taxon>
        <taxon>Lodderomyces</taxon>
    </lineage>
</organism>
<dbReference type="InterPro" id="IPR002402">
    <property type="entry name" value="Cyt_P450_E_grp-II"/>
</dbReference>
<keyword evidence="5 8" id="KW-0560">Oxidoreductase</keyword>
<comment type="cofactor">
    <cofactor evidence="1">
        <name>heme</name>
        <dbReference type="ChEBI" id="CHEBI:30413"/>
    </cofactor>
</comment>
<keyword evidence="7 8" id="KW-0503">Monooxygenase</keyword>
<evidence type="ECO:0000313" key="11">
    <source>
        <dbReference type="EMBL" id="CAK9441338.1"/>
    </source>
</evidence>
<reference evidence="11 12" key="1">
    <citation type="submission" date="2024-03" db="EMBL/GenBank/DDBJ databases">
        <authorList>
            <person name="Brejova B."/>
        </authorList>
    </citation>
    <scope>NUCLEOTIDE SEQUENCE [LARGE SCALE GENOMIC DNA]</scope>
    <source>
        <strain evidence="11 12">CBS 14171</strain>
    </source>
</reference>
<feature type="signal peptide" evidence="10">
    <location>
        <begin position="1"/>
        <end position="24"/>
    </location>
</feature>
<dbReference type="InterPro" id="IPR001128">
    <property type="entry name" value="Cyt_P450"/>
</dbReference>
<evidence type="ECO:0000256" key="6">
    <source>
        <dbReference type="ARBA" id="ARBA00023004"/>
    </source>
</evidence>
<comment type="similarity">
    <text evidence="2 8">Belongs to the cytochrome P450 family.</text>
</comment>
<evidence type="ECO:0000256" key="7">
    <source>
        <dbReference type="ARBA" id="ARBA00023033"/>
    </source>
</evidence>
<keyword evidence="12" id="KW-1185">Reference proteome</keyword>
<evidence type="ECO:0000256" key="10">
    <source>
        <dbReference type="SAM" id="SignalP"/>
    </source>
</evidence>
<dbReference type="Proteomes" id="UP001497383">
    <property type="component" value="Chromosome 6"/>
</dbReference>
<dbReference type="PANTHER" id="PTHR24287:SF1">
    <property type="entry name" value="P450, PUTATIVE (EUROFUNG)-RELATED"/>
    <property type="match status" value="1"/>
</dbReference>
<evidence type="ECO:0000256" key="1">
    <source>
        <dbReference type="ARBA" id="ARBA00001971"/>
    </source>
</evidence>
<dbReference type="PRINTS" id="PR01239">
    <property type="entry name" value="EP450IICYP52"/>
</dbReference>
<name>A0ABP0ZTJ0_9ASCO</name>
<keyword evidence="10" id="KW-0732">Signal</keyword>
<evidence type="ECO:0000256" key="4">
    <source>
        <dbReference type="ARBA" id="ARBA00022723"/>
    </source>
</evidence>
<protein>
    <recommendedName>
        <fullName evidence="13">Cytochrome P450</fullName>
    </recommendedName>
</protein>
<gene>
    <name evidence="11" type="ORF">LODBEIA_P52070</name>
</gene>
<dbReference type="PRINTS" id="PR00385">
    <property type="entry name" value="P450"/>
</dbReference>
<dbReference type="PRINTS" id="PR00464">
    <property type="entry name" value="EP450II"/>
</dbReference>
<proteinExistence type="inferred from homology"/>
<keyword evidence="6 8" id="KW-0408">Iron</keyword>
<evidence type="ECO:0000313" key="12">
    <source>
        <dbReference type="Proteomes" id="UP001497383"/>
    </source>
</evidence>
<dbReference type="EMBL" id="OZ022410">
    <property type="protein sequence ID" value="CAK9441338.1"/>
    <property type="molecule type" value="Genomic_DNA"/>
</dbReference>
<evidence type="ECO:0000256" key="2">
    <source>
        <dbReference type="ARBA" id="ARBA00010617"/>
    </source>
</evidence>
<dbReference type="SUPFAM" id="SSF48264">
    <property type="entry name" value="Cytochrome P450"/>
    <property type="match status" value="1"/>
</dbReference>
<feature type="region of interest" description="Disordered" evidence="9">
    <location>
        <begin position="489"/>
        <end position="510"/>
    </location>
</feature>
<evidence type="ECO:0000256" key="5">
    <source>
        <dbReference type="ARBA" id="ARBA00023002"/>
    </source>
</evidence>
<dbReference type="GeneID" id="92210403"/>
<dbReference type="Pfam" id="PF00067">
    <property type="entry name" value="p450"/>
    <property type="match status" value="1"/>
</dbReference>
<dbReference type="CDD" id="cd11063">
    <property type="entry name" value="CYP52"/>
    <property type="match status" value="1"/>
</dbReference>
<keyword evidence="4 8" id="KW-0479">Metal-binding</keyword>
<dbReference type="PROSITE" id="PS00086">
    <property type="entry name" value="CYTOCHROME_P450"/>
    <property type="match status" value="1"/>
</dbReference>
<dbReference type="Gene3D" id="1.10.630.10">
    <property type="entry name" value="Cytochrome P450"/>
    <property type="match status" value="1"/>
</dbReference>
<accession>A0ABP0ZTJ0</accession>
<dbReference type="PANTHER" id="PTHR24287">
    <property type="entry name" value="P450, PUTATIVE (EUROFUNG)-RELATED"/>
    <property type="match status" value="1"/>
</dbReference>
<sequence length="510" mass="58870">MLQTLVFVLGAAFFIFKLVQYSRQQQIRNKYNCKPCTALKTSNWKEYFGLDVLVDWKKDLARGLKHHVTYGKFQRMQVSTFKHRVIFRWDIMTTDPENLRHMKSSANFKFWNTGDRPQAFEPLMGDGIFSSEGASWKHSRVMLRPFFNKENIKHITMMEPFAKDVIRLCQRSRENIDLQQVFHYFTMDYTTKFLMGESCDSLKDALDEVTPNSINKDLKSGFASAFDKCAEILTLRVLLGKKLMWLTNSKKFQEAVEIQHSFVRYYVQKAIAMDKDELDKNSDNGTCFLYEIAKHTKDPKVLQDEIMNIILAGRNTTASLLSMLFFELSREENKHVWHKLNREVRAAFPSIESITFESINRCEYLKWCLYEMLRFNPAVPVFSRTAATDTILPRGGGKDQKSPIFVAKGQVVIYAVLAAHRNAENFGEDPDTFSPERFAEPPKNGAFMPFGFGPRLCLGQQLAMTEASYLTIIMCLTFSEIEKVGNLPYPPRTSSSGTQRLMDGCRVRLK</sequence>
<dbReference type="InterPro" id="IPR017972">
    <property type="entry name" value="Cyt_P450_CS"/>
</dbReference>
<dbReference type="RefSeq" id="XP_066832145.1">
    <property type="nucleotide sequence ID" value="XM_066975514.1"/>
</dbReference>
<evidence type="ECO:0000256" key="9">
    <source>
        <dbReference type="SAM" id="MobiDB-lite"/>
    </source>
</evidence>
<evidence type="ECO:0000256" key="3">
    <source>
        <dbReference type="ARBA" id="ARBA00022617"/>
    </source>
</evidence>
<feature type="chain" id="PRO_5047360960" description="Cytochrome P450" evidence="10">
    <location>
        <begin position="25"/>
        <end position="510"/>
    </location>
</feature>
<dbReference type="InterPro" id="IPR036396">
    <property type="entry name" value="Cyt_P450_sf"/>
</dbReference>
<evidence type="ECO:0008006" key="13">
    <source>
        <dbReference type="Google" id="ProtNLM"/>
    </source>
</evidence>
<dbReference type="InterPro" id="IPR002974">
    <property type="entry name" value="Cyt_P450_E_CYP52_ascomycetes"/>
</dbReference>